<keyword evidence="1" id="KW-0472">Membrane</keyword>
<dbReference type="Proteomes" id="UP000755667">
    <property type="component" value="Unassembled WGS sequence"/>
</dbReference>
<dbReference type="OrthoDB" id="7875256at2"/>
<keyword evidence="2" id="KW-0808">Transferase</keyword>
<sequence length="71" mass="8261">MDHRHPKRVEDYTTANLVLIFINLLWIFGVIWAQFGLMAVILSGWVLNYGVTRLAQYKASRAIQWPRKSDA</sequence>
<dbReference type="GeneID" id="62642050"/>
<comment type="caution">
    <text evidence="2">The sequence shown here is derived from an EMBL/GenBank/DDBJ whole genome shotgun (WGS) entry which is preliminary data.</text>
</comment>
<evidence type="ECO:0000313" key="3">
    <source>
        <dbReference type="EMBL" id="MBM2416221.1"/>
    </source>
</evidence>
<dbReference type="EMBL" id="JAFBXE010000002">
    <property type="protein sequence ID" value="MBM2411554.1"/>
    <property type="molecule type" value="Genomic_DNA"/>
</dbReference>
<protein>
    <submittedName>
        <fullName evidence="2">Histidinol phosphate aminotransferase</fullName>
    </submittedName>
</protein>
<keyword evidence="1" id="KW-0812">Transmembrane</keyword>
<dbReference type="Proteomes" id="UP000809440">
    <property type="component" value="Unassembled WGS sequence"/>
</dbReference>
<gene>
    <name evidence="2" type="ORF">JQX41_04520</name>
    <name evidence="3" type="ORF">JQX48_04520</name>
</gene>
<keyword evidence="5" id="KW-1185">Reference proteome</keyword>
<feature type="transmembrane region" description="Helical" evidence="1">
    <location>
        <begin position="20"/>
        <end position="47"/>
    </location>
</feature>
<dbReference type="EMBL" id="JAFBXF010000002">
    <property type="protein sequence ID" value="MBM2416221.1"/>
    <property type="molecule type" value="Genomic_DNA"/>
</dbReference>
<keyword evidence="1" id="KW-1133">Transmembrane helix</keyword>
<dbReference type="GO" id="GO:0008483">
    <property type="term" value="F:transaminase activity"/>
    <property type="evidence" value="ECO:0007669"/>
    <property type="project" value="UniProtKB-KW"/>
</dbReference>
<dbReference type="RefSeq" id="WP_085631251.1">
    <property type="nucleotide sequence ID" value="NZ_JAFBWU010000002.1"/>
</dbReference>
<keyword evidence="2" id="KW-0032">Aminotransferase</keyword>
<dbReference type="AlphaFoldDB" id="A0A9Q2NQC1"/>
<evidence type="ECO:0000313" key="5">
    <source>
        <dbReference type="Proteomes" id="UP000809440"/>
    </source>
</evidence>
<name>A0A9Q2NQC1_9RHOB</name>
<evidence type="ECO:0000256" key="1">
    <source>
        <dbReference type="SAM" id="Phobius"/>
    </source>
</evidence>
<accession>A0A9Q2NQC1</accession>
<reference evidence="2 5" key="1">
    <citation type="submission" date="2021-01" db="EMBL/GenBank/DDBJ databases">
        <title>Diatom-associated Roseobacters Show Island Model of Population Structure.</title>
        <authorList>
            <person name="Qu L."/>
            <person name="Feng X."/>
            <person name="Chen Y."/>
            <person name="Li L."/>
            <person name="Wang X."/>
            <person name="Hu Z."/>
            <person name="Wang H."/>
            <person name="Luo H."/>
        </authorList>
    </citation>
    <scope>NUCLEOTIDE SEQUENCE</scope>
    <source>
        <strain evidence="3 5">CC28-63</strain>
        <strain evidence="2">CC28-69</strain>
    </source>
</reference>
<organism evidence="2 4">
    <name type="scientific">Marivita cryptomonadis</name>
    <dbReference type="NCBI Taxonomy" id="505252"/>
    <lineage>
        <taxon>Bacteria</taxon>
        <taxon>Pseudomonadati</taxon>
        <taxon>Pseudomonadota</taxon>
        <taxon>Alphaproteobacteria</taxon>
        <taxon>Rhodobacterales</taxon>
        <taxon>Roseobacteraceae</taxon>
        <taxon>Marivita</taxon>
    </lineage>
</organism>
<evidence type="ECO:0000313" key="2">
    <source>
        <dbReference type="EMBL" id="MBM2411554.1"/>
    </source>
</evidence>
<evidence type="ECO:0000313" key="4">
    <source>
        <dbReference type="Proteomes" id="UP000755667"/>
    </source>
</evidence>
<proteinExistence type="predicted"/>